<evidence type="ECO:0000313" key="3">
    <source>
        <dbReference type="EMBL" id="GAA1226229.1"/>
    </source>
</evidence>
<dbReference type="CDD" id="cd00229">
    <property type="entry name" value="SGNH_hydrolase"/>
    <property type="match status" value="1"/>
</dbReference>
<accession>A0ABN1W097</accession>
<proteinExistence type="predicted"/>
<name>A0ABN1W097_9MICO</name>
<dbReference type="RefSeq" id="WP_343926535.1">
    <property type="nucleotide sequence ID" value="NZ_BAAAKW010000066.1"/>
</dbReference>
<feature type="signal peptide" evidence="1">
    <location>
        <begin position="1"/>
        <end position="29"/>
    </location>
</feature>
<keyword evidence="4" id="KW-1185">Reference proteome</keyword>
<dbReference type="SUPFAM" id="SSF52266">
    <property type="entry name" value="SGNH hydrolase"/>
    <property type="match status" value="1"/>
</dbReference>
<sequence>MKFDSAARTIMAAVMVAATLGLSACTASAAAVDDRAPGELRVAFYGDSYTYGTGASAEEKRWSTVLSEQHGWSEFNPSVSGLGFMRNRTAFGEGDLPSFIISDNPDVVIVTMGLNDNFTFGTYADELPGQILSDFDRLATALPDAQLIVVEPFWYKAERPASVDVIISWVRDAAAEVGADYLPGASYWLAGDPGWIASDNLHPNDAGHAAIASQMDQALRKLGL</sequence>
<comment type="caution">
    <text evidence="3">The sequence shown here is derived from an EMBL/GenBank/DDBJ whole genome shotgun (WGS) entry which is preliminary data.</text>
</comment>
<dbReference type="InterPro" id="IPR013830">
    <property type="entry name" value="SGNH_hydro"/>
</dbReference>
<feature type="domain" description="SGNH hydrolase-type esterase" evidence="2">
    <location>
        <begin position="44"/>
        <end position="210"/>
    </location>
</feature>
<dbReference type="PROSITE" id="PS51257">
    <property type="entry name" value="PROKAR_LIPOPROTEIN"/>
    <property type="match status" value="1"/>
</dbReference>
<reference evidence="3 4" key="1">
    <citation type="journal article" date="2019" name="Int. J. Syst. Evol. Microbiol.">
        <title>The Global Catalogue of Microorganisms (GCM) 10K type strain sequencing project: providing services to taxonomists for standard genome sequencing and annotation.</title>
        <authorList>
            <consortium name="The Broad Institute Genomics Platform"/>
            <consortium name="The Broad Institute Genome Sequencing Center for Infectious Disease"/>
            <person name="Wu L."/>
            <person name="Ma J."/>
        </authorList>
    </citation>
    <scope>NUCLEOTIDE SEQUENCE [LARGE SCALE GENOMIC DNA]</scope>
    <source>
        <strain evidence="3 4">JCM 12762</strain>
    </source>
</reference>
<keyword evidence="3" id="KW-0378">Hydrolase</keyword>
<evidence type="ECO:0000313" key="4">
    <source>
        <dbReference type="Proteomes" id="UP001500943"/>
    </source>
</evidence>
<evidence type="ECO:0000256" key="1">
    <source>
        <dbReference type="SAM" id="SignalP"/>
    </source>
</evidence>
<dbReference type="Pfam" id="PF13472">
    <property type="entry name" value="Lipase_GDSL_2"/>
    <property type="match status" value="1"/>
</dbReference>
<protein>
    <submittedName>
        <fullName evidence="3">SGNH/GDSL hydrolase family protein</fullName>
    </submittedName>
</protein>
<dbReference type="PANTHER" id="PTHR30383:SF29">
    <property type="entry name" value="SGNH HYDROLASE-TYPE ESTERASE DOMAIN-CONTAINING PROTEIN"/>
    <property type="match status" value="1"/>
</dbReference>
<dbReference type="PANTHER" id="PTHR30383">
    <property type="entry name" value="THIOESTERASE 1/PROTEASE 1/LYSOPHOSPHOLIPASE L1"/>
    <property type="match status" value="1"/>
</dbReference>
<evidence type="ECO:0000259" key="2">
    <source>
        <dbReference type="Pfam" id="PF13472"/>
    </source>
</evidence>
<dbReference type="EMBL" id="BAAAKW010000066">
    <property type="protein sequence ID" value="GAA1226229.1"/>
    <property type="molecule type" value="Genomic_DNA"/>
</dbReference>
<dbReference type="Gene3D" id="3.40.50.1110">
    <property type="entry name" value="SGNH hydrolase"/>
    <property type="match status" value="1"/>
</dbReference>
<dbReference type="Proteomes" id="UP001500943">
    <property type="component" value="Unassembled WGS sequence"/>
</dbReference>
<dbReference type="GO" id="GO:0016787">
    <property type="term" value="F:hydrolase activity"/>
    <property type="evidence" value="ECO:0007669"/>
    <property type="project" value="UniProtKB-KW"/>
</dbReference>
<gene>
    <name evidence="3" type="ORF">GCM10009655_26080</name>
</gene>
<dbReference type="InterPro" id="IPR036514">
    <property type="entry name" value="SGNH_hydro_sf"/>
</dbReference>
<dbReference type="InterPro" id="IPR051532">
    <property type="entry name" value="Ester_Hydrolysis_Enzymes"/>
</dbReference>
<keyword evidence="1" id="KW-0732">Signal</keyword>
<organism evidence="3 4">
    <name type="scientific">Rhodoglobus aureus</name>
    <dbReference type="NCBI Taxonomy" id="191497"/>
    <lineage>
        <taxon>Bacteria</taxon>
        <taxon>Bacillati</taxon>
        <taxon>Actinomycetota</taxon>
        <taxon>Actinomycetes</taxon>
        <taxon>Micrococcales</taxon>
        <taxon>Microbacteriaceae</taxon>
        <taxon>Rhodoglobus</taxon>
    </lineage>
</organism>
<feature type="chain" id="PRO_5045947188" evidence="1">
    <location>
        <begin position="30"/>
        <end position="224"/>
    </location>
</feature>